<reference evidence="4" key="2">
    <citation type="submission" date="2020-09" db="EMBL/GenBank/DDBJ databases">
        <authorList>
            <person name="Sun Q."/>
            <person name="Zhou Y."/>
        </authorList>
    </citation>
    <scope>NUCLEOTIDE SEQUENCE</scope>
    <source>
        <strain evidence="4">CGMCC 1.10998</strain>
    </source>
</reference>
<dbReference type="Pfam" id="PF10503">
    <property type="entry name" value="Esterase_PHB"/>
    <property type="match status" value="1"/>
</dbReference>
<evidence type="ECO:0000256" key="1">
    <source>
        <dbReference type="ARBA" id="ARBA00022729"/>
    </source>
</evidence>
<name>A0A916UDB3_9BURK</name>
<dbReference type="GO" id="GO:0005576">
    <property type="term" value="C:extracellular region"/>
    <property type="evidence" value="ECO:0007669"/>
    <property type="project" value="InterPro"/>
</dbReference>
<sequence>MKINQDMFAPMKFASRILRSKSPSAATLAIQKALQAMLPAAERASNTRKDGNENAGNTNFKENPPSMRNIDLPAKLVSPQTVPPLAERQRPAIPNFFPKLFGGLSIPSPFDESWGQLGTLSDAPAAPADLEEQDAEGQQDGGRFIEASYTNDAGTRSYKLYIPGDYHGQPLPLVVMLHGCTQNPDDFAAGTRMNGIAGEQPCFVAYPAQSQAANGSKCWNWFHAMDQQRDQGEPSIIAGITREIIDQYAIDPRQVFIAGMSAGGAMSVIMGSTYPDLYAAVGIHSGLPYAAAQDLPSALSAMKGRGHHLGKAEQRLQQIPVIVFHGDNDSTVSPRNSDHIIEQHVTGLAENPIANDTVEVESGRVAQGHAYTRTIHNGPDGKPVAEQWLVHGAGHAWSGGSQRGSYTDPKGPDATREMMRFFSTHPHPDLRADSLDAQIA</sequence>
<dbReference type="Proteomes" id="UP000637423">
    <property type="component" value="Unassembled WGS sequence"/>
</dbReference>
<accession>A0A916UDB3</accession>
<dbReference type="InterPro" id="IPR029058">
    <property type="entry name" value="AB_hydrolase_fold"/>
</dbReference>
<dbReference type="RefSeq" id="WP_188565269.1">
    <property type="nucleotide sequence ID" value="NZ_BMED01000001.1"/>
</dbReference>
<dbReference type="NCBIfam" id="TIGR01840">
    <property type="entry name" value="esterase_phb"/>
    <property type="match status" value="1"/>
</dbReference>
<feature type="region of interest" description="Disordered" evidence="3">
    <location>
        <begin position="395"/>
        <end position="414"/>
    </location>
</feature>
<dbReference type="Gene3D" id="3.40.50.1820">
    <property type="entry name" value="alpha/beta hydrolase"/>
    <property type="match status" value="1"/>
</dbReference>
<keyword evidence="1" id="KW-0732">Signal</keyword>
<proteinExistence type="predicted"/>
<organism evidence="4 5">
    <name type="scientific">Undibacterium terreum</name>
    <dbReference type="NCBI Taxonomy" id="1224302"/>
    <lineage>
        <taxon>Bacteria</taxon>
        <taxon>Pseudomonadati</taxon>
        <taxon>Pseudomonadota</taxon>
        <taxon>Betaproteobacteria</taxon>
        <taxon>Burkholderiales</taxon>
        <taxon>Oxalobacteraceae</taxon>
        <taxon>Undibacterium</taxon>
    </lineage>
</organism>
<gene>
    <name evidence="4" type="ORF">GCM10011396_14770</name>
</gene>
<evidence type="ECO:0000256" key="3">
    <source>
        <dbReference type="SAM" id="MobiDB-lite"/>
    </source>
</evidence>
<dbReference type="InterPro" id="IPR050955">
    <property type="entry name" value="Plant_Biomass_Hydrol_Est"/>
</dbReference>
<dbReference type="PANTHER" id="PTHR43037:SF1">
    <property type="entry name" value="BLL1128 PROTEIN"/>
    <property type="match status" value="1"/>
</dbReference>
<dbReference type="InterPro" id="IPR010126">
    <property type="entry name" value="Esterase_phb"/>
</dbReference>
<dbReference type="SUPFAM" id="SSF53474">
    <property type="entry name" value="alpha/beta-Hydrolases"/>
    <property type="match status" value="1"/>
</dbReference>
<evidence type="ECO:0000313" key="5">
    <source>
        <dbReference type="Proteomes" id="UP000637423"/>
    </source>
</evidence>
<comment type="caution">
    <text evidence="4">The sequence shown here is derived from an EMBL/GenBank/DDBJ whole genome shotgun (WGS) entry which is preliminary data.</text>
</comment>
<keyword evidence="5" id="KW-1185">Reference proteome</keyword>
<dbReference type="AlphaFoldDB" id="A0A916UDB3"/>
<evidence type="ECO:0000313" key="4">
    <source>
        <dbReference type="EMBL" id="GGC68828.1"/>
    </source>
</evidence>
<keyword evidence="2" id="KW-0378">Hydrolase</keyword>
<dbReference type="EMBL" id="BMED01000001">
    <property type="protein sequence ID" value="GGC68828.1"/>
    <property type="molecule type" value="Genomic_DNA"/>
</dbReference>
<feature type="region of interest" description="Disordered" evidence="3">
    <location>
        <begin position="40"/>
        <end position="71"/>
    </location>
</feature>
<protein>
    <submittedName>
        <fullName evidence="4">Esterase</fullName>
    </submittedName>
</protein>
<dbReference type="PANTHER" id="PTHR43037">
    <property type="entry name" value="UNNAMED PRODUCT-RELATED"/>
    <property type="match status" value="1"/>
</dbReference>
<reference evidence="4" key="1">
    <citation type="journal article" date="2014" name="Int. J. Syst. Evol. Microbiol.">
        <title>Complete genome sequence of Corynebacterium casei LMG S-19264T (=DSM 44701T), isolated from a smear-ripened cheese.</title>
        <authorList>
            <consortium name="US DOE Joint Genome Institute (JGI-PGF)"/>
            <person name="Walter F."/>
            <person name="Albersmeier A."/>
            <person name="Kalinowski J."/>
            <person name="Ruckert C."/>
        </authorList>
    </citation>
    <scope>NUCLEOTIDE SEQUENCE</scope>
    <source>
        <strain evidence="4">CGMCC 1.10998</strain>
    </source>
</reference>
<evidence type="ECO:0000256" key="2">
    <source>
        <dbReference type="ARBA" id="ARBA00022801"/>
    </source>
</evidence>
<dbReference type="GO" id="GO:0016787">
    <property type="term" value="F:hydrolase activity"/>
    <property type="evidence" value="ECO:0007669"/>
    <property type="project" value="UniProtKB-KW"/>
</dbReference>